<name>A0ACC1WR20_MELAZ</name>
<reference evidence="1 2" key="1">
    <citation type="journal article" date="2023" name="Science">
        <title>Complex scaffold remodeling in plant triterpene biosynthesis.</title>
        <authorList>
            <person name="De La Pena R."/>
            <person name="Hodgson H."/>
            <person name="Liu J.C."/>
            <person name="Stephenson M.J."/>
            <person name="Martin A.C."/>
            <person name="Owen C."/>
            <person name="Harkess A."/>
            <person name="Leebens-Mack J."/>
            <person name="Jimenez L.E."/>
            <person name="Osbourn A."/>
            <person name="Sattely E.S."/>
        </authorList>
    </citation>
    <scope>NUCLEOTIDE SEQUENCE [LARGE SCALE GENOMIC DNA]</scope>
    <source>
        <strain evidence="2">cv. JPN11</strain>
        <tissue evidence="1">Leaf</tissue>
    </source>
</reference>
<keyword evidence="2" id="KW-1185">Reference proteome</keyword>
<organism evidence="1 2">
    <name type="scientific">Melia azedarach</name>
    <name type="common">Chinaberry tree</name>
    <dbReference type="NCBI Taxonomy" id="155640"/>
    <lineage>
        <taxon>Eukaryota</taxon>
        <taxon>Viridiplantae</taxon>
        <taxon>Streptophyta</taxon>
        <taxon>Embryophyta</taxon>
        <taxon>Tracheophyta</taxon>
        <taxon>Spermatophyta</taxon>
        <taxon>Magnoliopsida</taxon>
        <taxon>eudicotyledons</taxon>
        <taxon>Gunneridae</taxon>
        <taxon>Pentapetalae</taxon>
        <taxon>rosids</taxon>
        <taxon>malvids</taxon>
        <taxon>Sapindales</taxon>
        <taxon>Meliaceae</taxon>
        <taxon>Melia</taxon>
    </lineage>
</organism>
<comment type="caution">
    <text evidence="1">The sequence shown here is derived from an EMBL/GenBank/DDBJ whole genome shotgun (WGS) entry which is preliminary data.</text>
</comment>
<protein>
    <submittedName>
        <fullName evidence="1">DNA binding protein</fullName>
    </submittedName>
</protein>
<proteinExistence type="predicted"/>
<evidence type="ECO:0000313" key="1">
    <source>
        <dbReference type="EMBL" id="KAJ4701467.1"/>
    </source>
</evidence>
<gene>
    <name evidence="1" type="ORF">OWV82_024705</name>
</gene>
<dbReference type="EMBL" id="CM051407">
    <property type="protein sequence ID" value="KAJ4701467.1"/>
    <property type="molecule type" value="Genomic_DNA"/>
</dbReference>
<accession>A0ACC1WR20</accession>
<evidence type="ECO:0000313" key="2">
    <source>
        <dbReference type="Proteomes" id="UP001164539"/>
    </source>
</evidence>
<sequence length="627" mass="66702">MVEKPSKKQKKGFISEADISSLLQRYTANTVLSLLQEVAQFPGVKLDWNALVKKTSTGISNAREYQMLWRHLAYRTHLLEKLEDEAQPLDDDSDLEYELEAYPNVSSEASTEAAACVKVLIASGLPSESSLPNSSTVEAPLTINIPNSQSFRASSENSRPSCLMQGMNITVPVSVQKLPLPTSTPTEGLDANGSISGNLPPRKKRKPWTPEEDIELISAVQKCGEGNWANILRGDFKWDRTASQLSQRWNILRKKPGNMILGSNSSGSQLSEAQLAARHAMSLALDMPVKNIAASCTNNAAASTSNTTTNNSVPSTANAEASAAGSSFTQAQSQSQQGAIQTKSSPMGSAGSAVKSRVPFKKMPVKSNFSADSSIRAAAVAAGARIVTSSDAASLLKVAQGKNAIHIMPSGVSSIKSPIAASAPAHSEASSSMRNVRTSLPAAPLSSNPAVTSSASYPGSVKGASPKVQHNASSEQSNTVISVPGTELQLKPEVKAGEETKVSDLCSVSRNEPSKEVQVDTTPLPKPEAELKNESAVAENHESSSNIEMVENDQVHISGNQDKENHQHANDDQMLDSQVEKSENQAAVQENCELQSPNNKEAGVPTMLNDECSKHLEVSSETKPSNH</sequence>
<dbReference type="Proteomes" id="UP001164539">
    <property type="component" value="Chromosome 14"/>
</dbReference>